<proteinExistence type="predicted"/>
<gene>
    <name evidence="2" type="ORF">I0K15_14605</name>
</gene>
<reference evidence="2 3" key="1">
    <citation type="submission" date="2020-11" db="EMBL/GenBank/DDBJ databases">
        <title>Description of Pontivivens ytuae sp. nov. isolated from deep sea sediment of Mariana Trench.</title>
        <authorList>
            <person name="Wang Z."/>
            <person name="Sun Q.-L."/>
            <person name="Xu X.-D."/>
            <person name="Tang Y.-Z."/>
            <person name="Zhang J."/>
        </authorList>
    </citation>
    <scope>NUCLEOTIDE SEQUENCE [LARGE SCALE GENOMIC DNA]</scope>
    <source>
        <strain evidence="2 3">MT2928</strain>
    </source>
</reference>
<dbReference type="KEGG" id="poz:I0K15_14605"/>
<evidence type="ECO:0000313" key="3">
    <source>
        <dbReference type="Proteomes" id="UP000594800"/>
    </source>
</evidence>
<evidence type="ECO:0000256" key="1">
    <source>
        <dbReference type="SAM" id="SignalP"/>
    </source>
</evidence>
<dbReference type="AlphaFoldDB" id="A0A7S9LPQ6"/>
<dbReference type="RefSeq" id="WP_196102235.1">
    <property type="nucleotide sequence ID" value="NZ_CP064942.1"/>
</dbReference>
<accession>A0A7S9LPQ6</accession>
<protein>
    <recommendedName>
        <fullName evidence="4">Lipoprotein</fullName>
    </recommendedName>
</protein>
<evidence type="ECO:0000313" key="2">
    <source>
        <dbReference type="EMBL" id="QPH53024.1"/>
    </source>
</evidence>
<name>A0A7S9LPQ6_9RHOB</name>
<feature type="chain" id="PRO_5032706210" description="Lipoprotein" evidence="1">
    <location>
        <begin position="18"/>
        <end position="160"/>
    </location>
</feature>
<organism evidence="2 3">
    <name type="scientific">Pontivivens ytuae</name>
    <dbReference type="NCBI Taxonomy" id="2789856"/>
    <lineage>
        <taxon>Bacteria</taxon>
        <taxon>Pseudomonadati</taxon>
        <taxon>Pseudomonadota</taxon>
        <taxon>Alphaproteobacteria</taxon>
        <taxon>Rhodobacterales</taxon>
        <taxon>Paracoccaceae</taxon>
        <taxon>Pontivivens</taxon>
    </lineage>
</organism>
<keyword evidence="3" id="KW-1185">Reference proteome</keyword>
<feature type="signal peptide" evidence="1">
    <location>
        <begin position="1"/>
        <end position="17"/>
    </location>
</feature>
<sequence length="160" mass="16826">MRWLILAAALAACAPMAEPGRVVLAPDGLVVSAPGRLEQIPFGTPREQVEQRVSETLGTRPVRSSNPECGGGPAELSRWAGLELLFRDGAFDGWFTAASTSPRSPEGIGVGVRETTLREAYATEVQPTSLGREFSAEGFSGLIDGGEVSALWAGTPCLAR</sequence>
<dbReference type="EMBL" id="CP064942">
    <property type="protein sequence ID" value="QPH53024.1"/>
    <property type="molecule type" value="Genomic_DNA"/>
</dbReference>
<keyword evidence="1" id="KW-0732">Signal</keyword>
<dbReference type="Proteomes" id="UP000594800">
    <property type="component" value="Chromosome"/>
</dbReference>
<evidence type="ECO:0008006" key="4">
    <source>
        <dbReference type="Google" id="ProtNLM"/>
    </source>
</evidence>